<dbReference type="GO" id="GO:0005829">
    <property type="term" value="C:cytosol"/>
    <property type="evidence" value="ECO:0007669"/>
    <property type="project" value="TreeGrafter"/>
</dbReference>
<dbReference type="OrthoDB" id="6017153at2759"/>
<feature type="region of interest" description="Disordered" evidence="1">
    <location>
        <begin position="61"/>
        <end position="92"/>
    </location>
</feature>
<accession>A0A8X7Y3M6</accession>
<dbReference type="GO" id="GO:0006189">
    <property type="term" value="P:'de novo' IMP biosynthetic process"/>
    <property type="evidence" value="ECO:0007669"/>
    <property type="project" value="TreeGrafter"/>
</dbReference>
<dbReference type="GO" id="GO:0004643">
    <property type="term" value="F:phosphoribosylaminoimidazolecarboxamide formyltransferase activity"/>
    <property type="evidence" value="ECO:0007669"/>
    <property type="project" value="InterPro"/>
</dbReference>
<name>A0A8X7Y3M6_POPTO</name>
<evidence type="ECO:0000313" key="2">
    <source>
        <dbReference type="EMBL" id="KAG6743771.1"/>
    </source>
</evidence>
<protein>
    <submittedName>
        <fullName evidence="2">Uncharacterized protein</fullName>
    </submittedName>
</protein>
<dbReference type="InterPro" id="IPR002695">
    <property type="entry name" value="PurH-like"/>
</dbReference>
<reference evidence="2" key="1">
    <citation type="journal article" date="2020" name="bioRxiv">
        <title>Hybrid origin of Populus tomentosa Carr. identified through genome sequencing and phylogenomic analysis.</title>
        <authorList>
            <person name="An X."/>
            <person name="Gao K."/>
            <person name="Chen Z."/>
            <person name="Li J."/>
            <person name="Yang X."/>
            <person name="Yang X."/>
            <person name="Zhou J."/>
            <person name="Guo T."/>
            <person name="Zhao T."/>
            <person name="Huang S."/>
            <person name="Miao D."/>
            <person name="Khan W.U."/>
            <person name="Rao P."/>
            <person name="Ye M."/>
            <person name="Lei B."/>
            <person name="Liao W."/>
            <person name="Wang J."/>
            <person name="Ji L."/>
            <person name="Li Y."/>
            <person name="Guo B."/>
            <person name="Mustafa N.S."/>
            <person name="Li S."/>
            <person name="Yun Q."/>
            <person name="Keller S.R."/>
            <person name="Mao J."/>
            <person name="Zhang R."/>
            <person name="Strauss S.H."/>
        </authorList>
    </citation>
    <scope>NUCLEOTIDE SEQUENCE</scope>
    <source>
        <strain evidence="2">GM15</strain>
        <tissue evidence="2">Leaf</tissue>
    </source>
</reference>
<dbReference type="EMBL" id="JAAWWB010000032">
    <property type="protein sequence ID" value="KAG6743771.1"/>
    <property type="molecule type" value="Genomic_DNA"/>
</dbReference>
<dbReference type="Proteomes" id="UP000886885">
    <property type="component" value="Chromosome 16D"/>
</dbReference>
<keyword evidence="3" id="KW-1185">Reference proteome</keyword>
<evidence type="ECO:0000313" key="3">
    <source>
        <dbReference type="Proteomes" id="UP000886885"/>
    </source>
</evidence>
<dbReference type="PANTHER" id="PTHR11692:SF0">
    <property type="entry name" value="BIFUNCTIONAL PURINE BIOSYNTHESIS PROTEIN ATIC"/>
    <property type="match status" value="1"/>
</dbReference>
<evidence type="ECO:0000256" key="1">
    <source>
        <dbReference type="SAM" id="MobiDB-lite"/>
    </source>
</evidence>
<comment type="caution">
    <text evidence="2">The sequence shown here is derived from an EMBL/GenBank/DDBJ whole genome shotgun (WGS) entry which is preliminary data.</text>
</comment>
<dbReference type="AlphaFoldDB" id="A0A8X7Y3M6"/>
<feature type="compositionally biased region" description="Basic residues" evidence="1">
    <location>
        <begin position="81"/>
        <end position="92"/>
    </location>
</feature>
<dbReference type="PANTHER" id="PTHR11692">
    <property type="entry name" value="BIFUNCTIONAL PURINE BIOSYNTHESIS PROTEIN PURH"/>
    <property type="match status" value="1"/>
</dbReference>
<proteinExistence type="predicted"/>
<organism evidence="2 3">
    <name type="scientific">Populus tomentosa</name>
    <name type="common">Chinese white poplar</name>
    <dbReference type="NCBI Taxonomy" id="118781"/>
    <lineage>
        <taxon>Eukaryota</taxon>
        <taxon>Viridiplantae</taxon>
        <taxon>Streptophyta</taxon>
        <taxon>Embryophyta</taxon>
        <taxon>Tracheophyta</taxon>
        <taxon>Spermatophyta</taxon>
        <taxon>Magnoliopsida</taxon>
        <taxon>eudicotyledons</taxon>
        <taxon>Gunneridae</taxon>
        <taxon>Pentapetalae</taxon>
        <taxon>rosids</taxon>
        <taxon>fabids</taxon>
        <taxon>Malpighiales</taxon>
        <taxon>Salicaceae</taxon>
        <taxon>Saliceae</taxon>
        <taxon>Populus</taxon>
    </lineage>
</organism>
<gene>
    <name evidence="2" type="ORF">POTOM_052472</name>
</gene>
<dbReference type="GO" id="GO:0003937">
    <property type="term" value="F:IMP cyclohydrolase activity"/>
    <property type="evidence" value="ECO:0007669"/>
    <property type="project" value="InterPro"/>
</dbReference>
<sequence>MRKAGDEVKGASLASDAFFLIAWNDTVEKVCEASIGVVAEHGGSIRNKDTIECCNSIQKKKRGERPPCIPAKTSGGCADSKRRRRSRASYNRKKRKCRVLLVGKTAKASFDPWRFVPDGTKEKFDGNGSDAIGIKGHNSAPVNIDGHKSDAIDIDKDLVGDEKDIEIAAVMVWFPAKEIPRWNSQTWPTASDFQ</sequence>